<dbReference type="Proteomes" id="UP001196097">
    <property type="component" value="Chromosome"/>
</dbReference>
<accession>A0ACD5IGG2</accession>
<dbReference type="EMBL" id="CP130946">
    <property type="protein sequence ID" value="XRP71794.1"/>
    <property type="molecule type" value="Genomic_DNA"/>
</dbReference>
<proteinExistence type="predicted"/>
<organism evidence="1 2">
    <name type="scientific">Acidithiobacillus ferruginosus</name>
    <dbReference type="NCBI Taxonomy" id="3063951"/>
    <lineage>
        <taxon>Bacteria</taxon>
        <taxon>Pseudomonadati</taxon>
        <taxon>Pseudomonadota</taxon>
        <taxon>Acidithiobacillia</taxon>
        <taxon>Acidithiobacillales</taxon>
        <taxon>Acidithiobacillaceae</taxon>
        <taxon>Acidithiobacillus</taxon>
    </lineage>
</organism>
<evidence type="ECO:0000313" key="2">
    <source>
        <dbReference type="Proteomes" id="UP001196097"/>
    </source>
</evidence>
<protein>
    <submittedName>
        <fullName evidence="1">Uncharacterized protein</fullName>
    </submittedName>
</protein>
<keyword evidence="2" id="KW-1185">Reference proteome</keyword>
<name>A0ACD5IGG2_9PROT</name>
<gene>
    <name evidence="1" type="ORF">HF292_008185</name>
</gene>
<sequence length="59" mass="6299">MIPAKGDPENSGNVPAAVELRYIDHAGDVRACYSLFGCLLGIEVLALQLLNNPRMTALS</sequence>
<reference evidence="1 2" key="1">
    <citation type="journal article" date="2021" name="ISME J.">
        <title>Genomic evolution of the class Acidithiobacillia: deep-branching Proteobacteria living in extreme acidic conditions.</title>
        <authorList>
            <person name="Moya-Beltran A."/>
            <person name="Beard S."/>
            <person name="Rojas-Villalobos C."/>
            <person name="Issotta F."/>
            <person name="Gallardo Y."/>
            <person name="Ulloa R."/>
            <person name="Giaveno A."/>
            <person name="Degli Esposti M."/>
            <person name="Johnson D.B."/>
            <person name="Quatrini R."/>
        </authorList>
    </citation>
    <scope>NUCLEOTIDE SEQUENCE [LARGE SCALE GENOMIC DNA]</scope>
    <source>
        <strain evidence="1 2">CF3</strain>
    </source>
</reference>
<evidence type="ECO:0000313" key="1">
    <source>
        <dbReference type="EMBL" id="XRP71794.1"/>
    </source>
</evidence>